<evidence type="ECO:0000256" key="1">
    <source>
        <dbReference type="ARBA" id="ARBA00006834"/>
    </source>
</evidence>
<accession>A0AAW1EWA0</accession>
<evidence type="ECO:0000256" key="4">
    <source>
        <dbReference type="ARBA" id="ARBA00023125"/>
    </source>
</evidence>
<gene>
    <name evidence="9" type="ORF">VZT92_015214</name>
</gene>
<dbReference type="PANTHER" id="PTHR12322">
    <property type="entry name" value="DOUBLESEX AND MAB-3 RELATED TRANSCRIPTION FACTOR DMRT"/>
    <property type="match status" value="1"/>
</dbReference>
<evidence type="ECO:0000256" key="6">
    <source>
        <dbReference type="PROSITE-ProRule" id="PRU00070"/>
    </source>
</evidence>
<dbReference type="InterPro" id="IPR036407">
    <property type="entry name" value="DM_DNA-bd_sf"/>
</dbReference>
<feature type="region of interest" description="Disordered" evidence="7">
    <location>
        <begin position="254"/>
        <end position="277"/>
    </location>
</feature>
<dbReference type="InterPro" id="IPR026607">
    <property type="entry name" value="DMRT"/>
</dbReference>
<dbReference type="PROSITE" id="PS40000">
    <property type="entry name" value="DM_1"/>
    <property type="match status" value="1"/>
</dbReference>
<evidence type="ECO:0000256" key="3">
    <source>
        <dbReference type="ARBA" id="ARBA00022833"/>
    </source>
</evidence>
<reference evidence="9 10" key="1">
    <citation type="journal article" date="2024" name="Genome Biol. Evol.">
        <title>Chromosome-level genome assembly of the viviparous eelpout Zoarces viviparus.</title>
        <authorList>
            <person name="Fuhrmann N."/>
            <person name="Brasseur M.V."/>
            <person name="Bakowski C.E."/>
            <person name="Podsiadlowski L."/>
            <person name="Prost S."/>
            <person name="Krehenwinkel H."/>
            <person name="Mayer C."/>
        </authorList>
    </citation>
    <scope>NUCLEOTIDE SEQUENCE [LARGE SCALE GENOMIC DNA]</scope>
    <source>
        <strain evidence="9">NO-MEL_2022_Ind0_liver</strain>
    </source>
</reference>
<dbReference type="InterPro" id="IPR001275">
    <property type="entry name" value="DM_DNA-bd"/>
</dbReference>
<dbReference type="PROSITE" id="PS50809">
    <property type="entry name" value="DM_2"/>
    <property type="match status" value="1"/>
</dbReference>
<dbReference type="GO" id="GO:0046872">
    <property type="term" value="F:metal ion binding"/>
    <property type="evidence" value="ECO:0007669"/>
    <property type="project" value="UniProtKB-KW"/>
</dbReference>
<keyword evidence="5 6" id="KW-0539">Nucleus</keyword>
<protein>
    <recommendedName>
        <fullName evidence="8">DM domain-containing protein</fullName>
    </recommendedName>
</protein>
<feature type="DNA-binding region" description="DM" evidence="6">
    <location>
        <begin position="21"/>
        <end position="68"/>
    </location>
</feature>
<dbReference type="Pfam" id="PF00751">
    <property type="entry name" value="DM"/>
    <property type="match status" value="1"/>
</dbReference>
<dbReference type="Proteomes" id="UP001488805">
    <property type="component" value="Unassembled WGS sequence"/>
</dbReference>
<evidence type="ECO:0000256" key="5">
    <source>
        <dbReference type="ARBA" id="ARBA00023242"/>
    </source>
</evidence>
<dbReference type="GO" id="GO:0000981">
    <property type="term" value="F:DNA-binding transcription factor activity, RNA polymerase II-specific"/>
    <property type="evidence" value="ECO:0007669"/>
    <property type="project" value="TreeGrafter"/>
</dbReference>
<proteinExistence type="inferred from homology"/>
<comment type="similarity">
    <text evidence="1">Belongs to the DMRT family.</text>
</comment>
<dbReference type="GO" id="GO:0005634">
    <property type="term" value="C:nucleus"/>
    <property type="evidence" value="ECO:0007669"/>
    <property type="project" value="UniProtKB-SubCell"/>
</dbReference>
<comment type="subcellular location">
    <subcellularLocation>
        <location evidence="6">Nucleus</location>
    </subcellularLocation>
</comment>
<dbReference type="Gene3D" id="4.10.1040.10">
    <property type="entry name" value="DM DNA-binding domain"/>
    <property type="match status" value="1"/>
</dbReference>
<keyword evidence="2 6" id="KW-0479">Metal-binding</keyword>
<evidence type="ECO:0000313" key="9">
    <source>
        <dbReference type="EMBL" id="KAK9526517.1"/>
    </source>
</evidence>
<keyword evidence="4 6" id="KW-0238">DNA-binding</keyword>
<dbReference type="GO" id="GO:0007548">
    <property type="term" value="P:sex differentiation"/>
    <property type="evidence" value="ECO:0007669"/>
    <property type="project" value="TreeGrafter"/>
</dbReference>
<organism evidence="9 10">
    <name type="scientific">Zoarces viviparus</name>
    <name type="common">Viviparous eelpout</name>
    <name type="synonym">Blennius viviparus</name>
    <dbReference type="NCBI Taxonomy" id="48416"/>
    <lineage>
        <taxon>Eukaryota</taxon>
        <taxon>Metazoa</taxon>
        <taxon>Chordata</taxon>
        <taxon>Craniata</taxon>
        <taxon>Vertebrata</taxon>
        <taxon>Euteleostomi</taxon>
        <taxon>Actinopterygii</taxon>
        <taxon>Neopterygii</taxon>
        <taxon>Teleostei</taxon>
        <taxon>Neoteleostei</taxon>
        <taxon>Acanthomorphata</taxon>
        <taxon>Eupercaria</taxon>
        <taxon>Perciformes</taxon>
        <taxon>Cottioidei</taxon>
        <taxon>Zoarcales</taxon>
        <taxon>Zoarcidae</taxon>
        <taxon>Zoarcinae</taxon>
        <taxon>Zoarces</taxon>
    </lineage>
</organism>
<name>A0AAW1EWA0_ZOAVI</name>
<dbReference type="GO" id="GO:0000978">
    <property type="term" value="F:RNA polymerase II cis-regulatory region sequence-specific DNA binding"/>
    <property type="evidence" value="ECO:0007669"/>
    <property type="project" value="TreeGrafter"/>
</dbReference>
<dbReference type="EMBL" id="JBCEZU010000123">
    <property type="protein sequence ID" value="KAK9526517.1"/>
    <property type="molecule type" value="Genomic_DNA"/>
</dbReference>
<evidence type="ECO:0000313" key="10">
    <source>
        <dbReference type="Proteomes" id="UP001488805"/>
    </source>
</evidence>
<keyword evidence="3 6" id="KW-0862">Zinc</keyword>
<evidence type="ECO:0000256" key="2">
    <source>
        <dbReference type="ARBA" id="ARBA00022723"/>
    </source>
</evidence>
<keyword evidence="10" id="KW-1185">Reference proteome</keyword>
<feature type="domain" description="DM" evidence="8">
    <location>
        <begin position="21"/>
        <end position="68"/>
    </location>
</feature>
<sequence>MSLSKEQLSVAATEQPRKPKCTRCRNHGIIVPKKGHVKCCPFLNCDCWKCDIITRRTRITTLQRSLKKASKNPQNKEQRLGVHTAVSAGKPAAEETCSALAPDEEGLSAALGTDGATERAAANRSKPAAGGQTSAGLDSGEVVPFTSSEEEPHTRFNGPYFGGFGPAAPLPVLHVPWMPGYPSGYGPRPHLLLNRPWWPPVPTGLYNNGLRGPLMFPHSQPAAPHHPPPQGPGPAAEDCRLVFFTLRPLALPEPGGADILAAPTPSNPTEPDVEELD</sequence>
<evidence type="ECO:0000259" key="8">
    <source>
        <dbReference type="PROSITE" id="PS50809"/>
    </source>
</evidence>
<evidence type="ECO:0000256" key="7">
    <source>
        <dbReference type="SAM" id="MobiDB-lite"/>
    </source>
</evidence>
<dbReference type="PANTHER" id="PTHR12322:SF76">
    <property type="entry name" value="DOUBLESEX- AND MAB-3-RELATED TRANSCRIPTION FACTOR A2"/>
    <property type="match status" value="1"/>
</dbReference>
<dbReference type="GO" id="GO:0007281">
    <property type="term" value="P:germ cell development"/>
    <property type="evidence" value="ECO:0007669"/>
    <property type="project" value="TreeGrafter"/>
</dbReference>
<dbReference type="SMART" id="SM00301">
    <property type="entry name" value="DM"/>
    <property type="match status" value="1"/>
</dbReference>
<feature type="region of interest" description="Disordered" evidence="7">
    <location>
        <begin position="113"/>
        <end position="154"/>
    </location>
</feature>
<comment type="caution">
    <text evidence="9">The sequence shown here is derived from an EMBL/GenBank/DDBJ whole genome shotgun (WGS) entry which is preliminary data.</text>
</comment>
<dbReference type="AlphaFoldDB" id="A0AAW1EWA0"/>
<dbReference type="SUPFAM" id="SSF82927">
    <property type="entry name" value="Cysteine-rich DNA binding domain, (DM domain)"/>
    <property type="match status" value="1"/>
</dbReference>